<dbReference type="EMBL" id="CARXXK010000003">
    <property type="protein sequence ID" value="CAI6360923.1"/>
    <property type="molecule type" value="Genomic_DNA"/>
</dbReference>
<dbReference type="AlphaFoldDB" id="A0AAV0WYJ3"/>
<reference evidence="3 4" key="1">
    <citation type="submission" date="2023-01" db="EMBL/GenBank/DDBJ databases">
        <authorList>
            <person name="Whitehead M."/>
        </authorList>
    </citation>
    <scope>NUCLEOTIDE SEQUENCE [LARGE SCALE GENOMIC DNA]</scope>
</reference>
<keyword evidence="4" id="KW-1185">Reference proteome</keyword>
<dbReference type="GO" id="GO:0071897">
    <property type="term" value="P:DNA biosynthetic process"/>
    <property type="evidence" value="ECO:0007669"/>
    <property type="project" value="UniProtKB-ARBA"/>
</dbReference>
<dbReference type="InterPro" id="IPR005135">
    <property type="entry name" value="Endo/exonuclease/phosphatase"/>
</dbReference>
<proteinExistence type="predicted"/>
<dbReference type="PANTHER" id="PTHR19446">
    <property type="entry name" value="REVERSE TRANSCRIPTASES"/>
    <property type="match status" value="1"/>
</dbReference>
<comment type="caution">
    <text evidence="3">The sequence shown here is derived from an EMBL/GenBank/DDBJ whole genome shotgun (WGS) entry which is preliminary data.</text>
</comment>
<dbReference type="InterPro" id="IPR043502">
    <property type="entry name" value="DNA/RNA_pol_sf"/>
</dbReference>
<dbReference type="Proteomes" id="UP001160148">
    <property type="component" value="Unassembled WGS sequence"/>
</dbReference>
<keyword evidence="1" id="KW-0175">Coiled coil</keyword>
<dbReference type="SUPFAM" id="SSF56219">
    <property type="entry name" value="DNase I-like"/>
    <property type="match status" value="1"/>
</dbReference>
<sequence>MGLNFVQVNLNHCRVAQDLVAQFMVEERVDVALLSDPYNADNPSSAWHVSAGQRKAAIYVASTGVTVANVISDPEFVSVRLNGVQVYSCYASPNRPLEDFQDLLRRLEDSIRTVQQEAPVLVTGDLNARSAAWGDWVDNRRGEELELLIESLGLVIANSGSTPTFSRGAGSIVDVTLSCDSLAARITDWRVLESVFNNSDHHYIRFSLTPGRDRDRAPPATTVAPRAWNTAGGVANDTFLAGLILAEWLEQGGLQDWQDAERGASAFRSRVTAACDLAFSARRTPNHRKPPVHWWNADIEALRADCTRAKRRMTRMTARVSRLRRRQANEFDEERAEAELALTNGAYREAKRQLKIAILRSKKTCWKELISSVDTDPFGKPYKLVMRKLRGPPPTASMEYATLQSVVDTLFPKHQARTDGPLVPADPVVLFTAWEVDLAVERAGSKNKAPGPDGLTGKILRAVHKAHPNILPDLYNSCLRSGTFPKEWKTARVVLLKKGNKPDGVPSSYRPLCLLNDVGKILEFLLARRLEDHMSDSGGLSDNQFGFRKKKSTDDAVRELQANLLEGVNEGKYCLAVSIDIRNAFNSIKWSDIMNALLGWSVPQYLQNMFRSYFSGRTGTVHANCAEGGTLDIEISGGVPQGSVVGPLLWNATFDAVLRTELPSGAKLLGFADDTMLVTRAKSTQELEEVTNEALSLLEKRITDFGLQIAVEKTEAVLFTYKYKYTQPAIRLCGGDIQLSTEMTYLGMVVDKSMLFKGHVKRAAARAAAIGNQLARIMPNMGGPREDRRRLLSSVVHSVLLYGAPSWAHTLEIVPGNVRTLNRAQRRVLLRCACAYRTVSEAATNVIASTPPADLLAKERETVFDQRRGPAAPTAGNVPRTNTMEAWQERWSTEESGSWTRRLIPDVRPWCARSHGLTTFHLTQFLSGHGCFGQYLHRIRKLDNPRCVDCLAPVDDAEHAIFVCDRWWRRRMELKVTINDTFTPETVVGKMLESQYNWTAVEQFVKEVLTKRESEERERQRQE</sequence>
<evidence type="ECO:0000313" key="3">
    <source>
        <dbReference type="EMBL" id="CAI6360923.1"/>
    </source>
</evidence>
<gene>
    <name evidence="3" type="ORF">MEUPH1_LOCUS16162</name>
</gene>
<name>A0AAV0WYJ3_9HEMI</name>
<accession>A0AAV0WYJ3</accession>
<dbReference type="CDD" id="cd09077">
    <property type="entry name" value="R1-I-EN"/>
    <property type="match status" value="1"/>
</dbReference>
<evidence type="ECO:0000256" key="1">
    <source>
        <dbReference type="SAM" id="Coils"/>
    </source>
</evidence>
<dbReference type="InterPro" id="IPR000477">
    <property type="entry name" value="RT_dom"/>
</dbReference>
<dbReference type="Pfam" id="PF14529">
    <property type="entry name" value="Exo_endo_phos_2"/>
    <property type="match status" value="1"/>
</dbReference>
<protein>
    <recommendedName>
        <fullName evidence="2">Reverse transcriptase domain-containing protein</fullName>
    </recommendedName>
</protein>
<dbReference type="Gene3D" id="3.60.10.10">
    <property type="entry name" value="Endonuclease/exonuclease/phosphatase"/>
    <property type="match status" value="1"/>
</dbReference>
<dbReference type="PROSITE" id="PS50878">
    <property type="entry name" value="RT_POL"/>
    <property type="match status" value="1"/>
</dbReference>
<dbReference type="Pfam" id="PF00078">
    <property type="entry name" value="RVT_1"/>
    <property type="match status" value="1"/>
</dbReference>
<dbReference type="SUPFAM" id="SSF56672">
    <property type="entry name" value="DNA/RNA polymerases"/>
    <property type="match status" value="1"/>
</dbReference>
<evidence type="ECO:0000313" key="4">
    <source>
        <dbReference type="Proteomes" id="UP001160148"/>
    </source>
</evidence>
<feature type="domain" description="Reverse transcriptase" evidence="2">
    <location>
        <begin position="477"/>
        <end position="750"/>
    </location>
</feature>
<feature type="coiled-coil region" evidence="1">
    <location>
        <begin position="299"/>
        <end position="353"/>
    </location>
</feature>
<dbReference type="InterPro" id="IPR036691">
    <property type="entry name" value="Endo/exonu/phosph_ase_sf"/>
</dbReference>
<evidence type="ECO:0000259" key="2">
    <source>
        <dbReference type="PROSITE" id="PS50878"/>
    </source>
</evidence>
<dbReference type="GO" id="GO:0003824">
    <property type="term" value="F:catalytic activity"/>
    <property type="evidence" value="ECO:0007669"/>
    <property type="project" value="InterPro"/>
</dbReference>
<dbReference type="CDD" id="cd01650">
    <property type="entry name" value="RT_nLTR_like"/>
    <property type="match status" value="1"/>
</dbReference>
<organism evidence="3 4">
    <name type="scientific">Macrosiphum euphorbiae</name>
    <name type="common">potato aphid</name>
    <dbReference type="NCBI Taxonomy" id="13131"/>
    <lineage>
        <taxon>Eukaryota</taxon>
        <taxon>Metazoa</taxon>
        <taxon>Ecdysozoa</taxon>
        <taxon>Arthropoda</taxon>
        <taxon>Hexapoda</taxon>
        <taxon>Insecta</taxon>
        <taxon>Pterygota</taxon>
        <taxon>Neoptera</taxon>
        <taxon>Paraneoptera</taxon>
        <taxon>Hemiptera</taxon>
        <taxon>Sternorrhyncha</taxon>
        <taxon>Aphidomorpha</taxon>
        <taxon>Aphidoidea</taxon>
        <taxon>Aphididae</taxon>
        <taxon>Macrosiphini</taxon>
        <taxon>Macrosiphum</taxon>
    </lineage>
</organism>